<comment type="caution">
    <text evidence="1">The sequence shown here is derived from an EMBL/GenBank/DDBJ whole genome shotgun (WGS) entry which is preliminary data.</text>
</comment>
<keyword evidence="2" id="KW-1185">Reference proteome</keyword>
<dbReference type="Proteomes" id="UP000807342">
    <property type="component" value="Unassembled WGS sequence"/>
</dbReference>
<organism evidence="1 2">
    <name type="scientific">Macrolepiota fuliginosa MF-IS2</name>
    <dbReference type="NCBI Taxonomy" id="1400762"/>
    <lineage>
        <taxon>Eukaryota</taxon>
        <taxon>Fungi</taxon>
        <taxon>Dikarya</taxon>
        <taxon>Basidiomycota</taxon>
        <taxon>Agaricomycotina</taxon>
        <taxon>Agaricomycetes</taxon>
        <taxon>Agaricomycetidae</taxon>
        <taxon>Agaricales</taxon>
        <taxon>Agaricineae</taxon>
        <taxon>Agaricaceae</taxon>
        <taxon>Macrolepiota</taxon>
    </lineage>
</organism>
<protein>
    <submittedName>
        <fullName evidence="1">Uncharacterized protein</fullName>
    </submittedName>
</protein>
<proteinExistence type="predicted"/>
<accession>A0A9P6BUC2</accession>
<gene>
    <name evidence="1" type="ORF">P691DRAFT_806440</name>
</gene>
<evidence type="ECO:0000313" key="2">
    <source>
        <dbReference type="Proteomes" id="UP000807342"/>
    </source>
</evidence>
<reference evidence="1" key="1">
    <citation type="submission" date="2020-11" db="EMBL/GenBank/DDBJ databases">
        <authorList>
            <consortium name="DOE Joint Genome Institute"/>
            <person name="Ahrendt S."/>
            <person name="Riley R."/>
            <person name="Andreopoulos W."/>
            <person name="Labutti K."/>
            <person name="Pangilinan J."/>
            <person name="Ruiz-Duenas F.J."/>
            <person name="Barrasa J.M."/>
            <person name="Sanchez-Garcia M."/>
            <person name="Camarero S."/>
            <person name="Miyauchi S."/>
            <person name="Serrano A."/>
            <person name="Linde D."/>
            <person name="Babiker R."/>
            <person name="Drula E."/>
            <person name="Ayuso-Fernandez I."/>
            <person name="Pacheco R."/>
            <person name="Padilla G."/>
            <person name="Ferreira P."/>
            <person name="Barriuso J."/>
            <person name="Kellner H."/>
            <person name="Castanera R."/>
            <person name="Alfaro M."/>
            <person name="Ramirez L."/>
            <person name="Pisabarro A.G."/>
            <person name="Kuo A."/>
            <person name="Tritt A."/>
            <person name="Lipzen A."/>
            <person name="He G."/>
            <person name="Yan M."/>
            <person name="Ng V."/>
            <person name="Cullen D."/>
            <person name="Martin F."/>
            <person name="Rosso M.-N."/>
            <person name="Henrissat B."/>
            <person name="Hibbett D."/>
            <person name="Martinez A.T."/>
            <person name="Grigoriev I.V."/>
        </authorList>
    </citation>
    <scope>NUCLEOTIDE SEQUENCE</scope>
    <source>
        <strain evidence="1">MF-IS2</strain>
    </source>
</reference>
<evidence type="ECO:0000313" key="1">
    <source>
        <dbReference type="EMBL" id="KAF9439566.1"/>
    </source>
</evidence>
<dbReference type="EMBL" id="MU153944">
    <property type="protein sequence ID" value="KAF9439566.1"/>
    <property type="molecule type" value="Genomic_DNA"/>
</dbReference>
<dbReference type="AlphaFoldDB" id="A0A9P6BUC2"/>
<sequence>MAMGGTLGPLQPCSPWCMFAFTGDLETCACICFPGVGNGGGNGSILGGWWPPEWPPAYL</sequence>
<name>A0A9P6BUC2_9AGAR</name>